<evidence type="ECO:0000313" key="10">
    <source>
        <dbReference type="Proteomes" id="UP000824161"/>
    </source>
</evidence>
<dbReference type="SUPFAM" id="SSF47384">
    <property type="entry name" value="Homodimeric domain of signal transducing histidine kinase"/>
    <property type="match status" value="1"/>
</dbReference>
<dbReference type="CDD" id="cd00082">
    <property type="entry name" value="HisKA"/>
    <property type="match status" value="1"/>
</dbReference>
<comment type="caution">
    <text evidence="9">The sequence shown here is derived from an EMBL/GenBank/DDBJ whole genome shotgun (WGS) entry which is preliminary data.</text>
</comment>
<dbReference type="PANTHER" id="PTHR43711:SF26">
    <property type="entry name" value="SENSOR HISTIDINE KINASE RCSC"/>
    <property type="match status" value="1"/>
</dbReference>
<dbReference type="InterPro" id="IPR004358">
    <property type="entry name" value="Sig_transdc_His_kin-like_C"/>
</dbReference>
<dbReference type="SMART" id="SM00387">
    <property type="entry name" value="HATPase_c"/>
    <property type="match status" value="1"/>
</dbReference>
<reference evidence="9" key="1">
    <citation type="submission" date="2020-10" db="EMBL/GenBank/DDBJ databases">
        <authorList>
            <person name="Gilroy R."/>
        </authorList>
    </citation>
    <scope>NUCLEOTIDE SEQUENCE</scope>
    <source>
        <strain evidence="9">1383</strain>
    </source>
</reference>
<dbReference type="PANTHER" id="PTHR43711">
    <property type="entry name" value="TWO-COMPONENT HISTIDINE KINASE"/>
    <property type="match status" value="1"/>
</dbReference>
<dbReference type="GO" id="GO:0000155">
    <property type="term" value="F:phosphorelay sensor kinase activity"/>
    <property type="evidence" value="ECO:0007669"/>
    <property type="project" value="InterPro"/>
</dbReference>
<keyword evidence="4" id="KW-0808">Transferase</keyword>
<accession>A0A9D1HA73</accession>
<keyword evidence="3" id="KW-0597">Phosphoprotein</keyword>
<keyword evidence="6" id="KW-0902">Two-component regulatory system</keyword>
<organism evidence="9 10">
    <name type="scientific">Candidatus Merdimorpha stercoravium</name>
    <dbReference type="NCBI Taxonomy" id="2840863"/>
    <lineage>
        <taxon>Bacteria</taxon>
        <taxon>Pseudomonadati</taxon>
        <taxon>Bacteroidota</taxon>
        <taxon>Flavobacteriia</taxon>
        <taxon>Flavobacteriales</taxon>
        <taxon>Candidatus Merdimorpha</taxon>
    </lineage>
</organism>
<comment type="catalytic activity">
    <reaction evidence="1">
        <text>ATP + protein L-histidine = ADP + protein N-phospho-L-histidine.</text>
        <dbReference type="EC" id="2.7.13.3"/>
    </reaction>
</comment>
<dbReference type="SMART" id="SM00388">
    <property type="entry name" value="HisKA"/>
    <property type="match status" value="1"/>
</dbReference>
<keyword evidence="7" id="KW-0472">Membrane</keyword>
<dbReference type="InterPro" id="IPR036890">
    <property type="entry name" value="HATPase_C_sf"/>
</dbReference>
<evidence type="ECO:0000313" key="9">
    <source>
        <dbReference type="EMBL" id="HIT98099.1"/>
    </source>
</evidence>
<dbReference type="Proteomes" id="UP000824161">
    <property type="component" value="Unassembled WGS sequence"/>
</dbReference>
<dbReference type="AlphaFoldDB" id="A0A9D1HA73"/>
<dbReference type="PRINTS" id="PR00344">
    <property type="entry name" value="BCTRLSENSOR"/>
</dbReference>
<evidence type="ECO:0000256" key="4">
    <source>
        <dbReference type="ARBA" id="ARBA00022679"/>
    </source>
</evidence>
<dbReference type="CDD" id="cd00075">
    <property type="entry name" value="HATPase"/>
    <property type="match status" value="1"/>
</dbReference>
<dbReference type="InterPro" id="IPR036097">
    <property type="entry name" value="HisK_dim/P_sf"/>
</dbReference>
<name>A0A9D1HA73_9FLAO</name>
<gene>
    <name evidence="9" type="ORF">IAC44_04590</name>
</gene>
<dbReference type="PROSITE" id="PS50109">
    <property type="entry name" value="HIS_KIN"/>
    <property type="match status" value="1"/>
</dbReference>
<dbReference type="Pfam" id="PF00512">
    <property type="entry name" value="HisKA"/>
    <property type="match status" value="1"/>
</dbReference>
<dbReference type="FunFam" id="3.30.565.10:FF:000006">
    <property type="entry name" value="Sensor histidine kinase WalK"/>
    <property type="match status" value="1"/>
</dbReference>
<keyword evidence="5 9" id="KW-0418">Kinase</keyword>
<dbReference type="Pfam" id="PF02518">
    <property type="entry name" value="HATPase_c"/>
    <property type="match status" value="1"/>
</dbReference>
<feature type="transmembrane region" description="Helical" evidence="7">
    <location>
        <begin position="7"/>
        <end position="28"/>
    </location>
</feature>
<dbReference type="InterPro" id="IPR050736">
    <property type="entry name" value="Sensor_HK_Regulatory"/>
</dbReference>
<feature type="domain" description="Histidine kinase" evidence="8">
    <location>
        <begin position="299"/>
        <end position="519"/>
    </location>
</feature>
<dbReference type="InterPro" id="IPR003661">
    <property type="entry name" value="HisK_dim/P_dom"/>
</dbReference>
<dbReference type="InterPro" id="IPR003594">
    <property type="entry name" value="HATPase_dom"/>
</dbReference>
<evidence type="ECO:0000259" key="8">
    <source>
        <dbReference type="PROSITE" id="PS50109"/>
    </source>
</evidence>
<dbReference type="Gene3D" id="3.30.565.10">
    <property type="entry name" value="Histidine kinase-like ATPase, C-terminal domain"/>
    <property type="match status" value="1"/>
</dbReference>
<keyword evidence="7" id="KW-1133">Transmembrane helix</keyword>
<evidence type="ECO:0000256" key="6">
    <source>
        <dbReference type="ARBA" id="ARBA00023012"/>
    </source>
</evidence>
<dbReference type="EMBL" id="DVLY01000109">
    <property type="protein sequence ID" value="HIT98099.1"/>
    <property type="molecule type" value="Genomic_DNA"/>
</dbReference>
<proteinExistence type="predicted"/>
<sequence length="519" mass="59296">MRRKNKYILIIALMLVSLLGLVSIQIYWISSVITERTLEFEENATRAIHQITRKLEEEEGEYLLSRFAGLKDFISPTYRQTTANYIGTIPGRNEAFSIRQNVLEETFTIPLNKLISSRQDSLQIKNYFSQITSVPLYTEGASSNPNYSIKYGWNEENVLQDILRTQAGVIGDMTPIQQRVDPQVLTGIIDEILSDNYINIRYQYGILTDGELSDVHSEEWDEDLIAFHSQLFANQDGYAKYELVLRFPRVMNFVVRSMVPMIIASVAFILFIIGVFAAAIFYMIKQKKVTDMKYDFINNMTHEFKTPIATISIAADALNSSRINSDPERVEHYAGIIKQENRRMLTQVESVLRIARLERGQMELNRTESDLNSLLEEALEHIELIVTDRQGTIEERFEAEKTTATVDRMHIINIFLNILDNANKYSPGRPEITVRTYNTSDGRYWAVDITDRGLGMNKSETKKIFEDFYRVPTGDVHNIKGHGLGLAYSKKIVELHGGIIEVESAPGKGSTFTVKIPLD</sequence>
<dbReference type="EC" id="2.7.13.3" evidence="2"/>
<protein>
    <recommendedName>
        <fullName evidence="2">histidine kinase</fullName>
        <ecNumber evidence="2">2.7.13.3</ecNumber>
    </recommendedName>
</protein>
<evidence type="ECO:0000256" key="3">
    <source>
        <dbReference type="ARBA" id="ARBA00022553"/>
    </source>
</evidence>
<reference evidence="9" key="2">
    <citation type="journal article" date="2021" name="PeerJ">
        <title>Extensive microbial diversity within the chicken gut microbiome revealed by metagenomics and culture.</title>
        <authorList>
            <person name="Gilroy R."/>
            <person name="Ravi A."/>
            <person name="Getino M."/>
            <person name="Pursley I."/>
            <person name="Horton D.L."/>
            <person name="Alikhan N.F."/>
            <person name="Baker D."/>
            <person name="Gharbi K."/>
            <person name="Hall N."/>
            <person name="Watson M."/>
            <person name="Adriaenssens E.M."/>
            <person name="Foster-Nyarko E."/>
            <person name="Jarju S."/>
            <person name="Secka A."/>
            <person name="Antonio M."/>
            <person name="Oren A."/>
            <person name="Chaudhuri R.R."/>
            <person name="La Ragione R."/>
            <person name="Hildebrand F."/>
            <person name="Pallen M.J."/>
        </authorList>
    </citation>
    <scope>NUCLEOTIDE SEQUENCE</scope>
    <source>
        <strain evidence="9">1383</strain>
    </source>
</reference>
<keyword evidence="7" id="KW-0812">Transmembrane</keyword>
<dbReference type="InterPro" id="IPR005467">
    <property type="entry name" value="His_kinase_dom"/>
</dbReference>
<feature type="transmembrane region" description="Helical" evidence="7">
    <location>
        <begin position="258"/>
        <end position="284"/>
    </location>
</feature>
<dbReference type="Gene3D" id="1.10.287.130">
    <property type="match status" value="1"/>
</dbReference>
<evidence type="ECO:0000256" key="1">
    <source>
        <dbReference type="ARBA" id="ARBA00000085"/>
    </source>
</evidence>
<dbReference type="SUPFAM" id="SSF55874">
    <property type="entry name" value="ATPase domain of HSP90 chaperone/DNA topoisomerase II/histidine kinase"/>
    <property type="match status" value="1"/>
</dbReference>
<evidence type="ECO:0000256" key="7">
    <source>
        <dbReference type="SAM" id="Phobius"/>
    </source>
</evidence>
<evidence type="ECO:0000256" key="2">
    <source>
        <dbReference type="ARBA" id="ARBA00012438"/>
    </source>
</evidence>
<evidence type="ECO:0000256" key="5">
    <source>
        <dbReference type="ARBA" id="ARBA00022777"/>
    </source>
</evidence>